<keyword evidence="1" id="KW-0472">Membrane</keyword>
<dbReference type="EMBL" id="MCFI01000017">
    <property type="protein sequence ID" value="ORY78559.1"/>
    <property type="molecule type" value="Genomic_DNA"/>
</dbReference>
<evidence type="ECO:0000313" key="3">
    <source>
        <dbReference type="Proteomes" id="UP000193685"/>
    </source>
</evidence>
<accession>A0A1Y2F3W1</accession>
<keyword evidence="1" id="KW-1133">Transmembrane helix</keyword>
<proteinExistence type="predicted"/>
<feature type="transmembrane region" description="Helical" evidence="1">
    <location>
        <begin position="61"/>
        <end position="80"/>
    </location>
</feature>
<evidence type="ECO:0000313" key="2">
    <source>
        <dbReference type="EMBL" id="ORY78559.1"/>
    </source>
</evidence>
<keyword evidence="3" id="KW-1185">Reference proteome</keyword>
<sequence length="187" mass="19967">MAVGDFLPLVQGAVGLLGLYGLFLSIHAILNLSKYLSTSQKLAKVSSTAQDQLQQTRNTQAMALFSVVYSLGSLVFLRYLGLAGKGITLGSWISLANTVVSVWCYRTISKFWTDNGEGIEKLYKGESSGTSKIAAKLSKAATSTLAKSTPGAGEYANAWDKTKRLNLVILLTGGLWTATCLIYSTLG</sequence>
<reference evidence="2 3" key="1">
    <citation type="submission" date="2016-07" db="EMBL/GenBank/DDBJ databases">
        <title>Pervasive Adenine N6-methylation of Active Genes in Fungi.</title>
        <authorList>
            <consortium name="DOE Joint Genome Institute"/>
            <person name="Mondo S.J."/>
            <person name="Dannebaum R.O."/>
            <person name="Kuo R.C."/>
            <person name="Labutti K."/>
            <person name="Haridas S."/>
            <person name="Kuo A."/>
            <person name="Salamov A."/>
            <person name="Ahrendt S.R."/>
            <person name="Lipzen A."/>
            <person name="Sullivan W."/>
            <person name="Andreopoulos W.B."/>
            <person name="Clum A."/>
            <person name="Lindquist E."/>
            <person name="Daum C."/>
            <person name="Ramamoorthy G.K."/>
            <person name="Gryganskyi A."/>
            <person name="Culley D."/>
            <person name="Magnuson J.K."/>
            <person name="James T.Y."/>
            <person name="O'Malley M.A."/>
            <person name="Stajich J.E."/>
            <person name="Spatafora J.W."/>
            <person name="Visel A."/>
            <person name="Grigoriev I.V."/>
        </authorList>
    </citation>
    <scope>NUCLEOTIDE SEQUENCE [LARGE SCALE GENOMIC DNA]</scope>
    <source>
        <strain evidence="2 3">12-1054</strain>
    </source>
</reference>
<dbReference type="OrthoDB" id="10636150at2759"/>
<feature type="transmembrane region" description="Helical" evidence="1">
    <location>
        <begin position="165"/>
        <end position="186"/>
    </location>
</feature>
<name>A0A1Y2F3W1_PROLT</name>
<dbReference type="GeneID" id="63788080"/>
<evidence type="ECO:0000256" key="1">
    <source>
        <dbReference type="SAM" id="Phobius"/>
    </source>
</evidence>
<organism evidence="2 3">
    <name type="scientific">Protomyces lactucae-debilis</name>
    <dbReference type="NCBI Taxonomy" id="2754530"/>
    <lineage>
        <taxon>Eukaryota</taxon>
        <taxon>Fungi</taxon>
        <taxon>Dikarya</taxon>
        <taxon>Ascomycota</taxon>
        <taxon>Taphrinomycotina</taxon>
        <taxon>Taphrinomycetes</taxon>
        <taxon>Taphrinales</taxon>
        <taxon>Protomycetaceae</taxon>
        <taxon>Protomyces</taxon>
    </lineage>
</organism>
<dbReference type="Proteomes" id="UP000193685">
    <property type="component" value="Unassembled WGS sequence"/>
</dbReference>
<keyword evidence="1" id="KW-0812">Transmembrane</keyword>
<dbReference type="RefSeq" id="XP_040723440.1">
    <property type="nucleotide sequence ID" value="XM_040871481.1"/>
</dbReference>
<feature type="transmembrane region" description="Helical" evidence="1">
    <location>
        <begin position="6"/>
        <end position="30"/>
    </location>
</feature>
<protein>
    <submittedName>
        <fullName evidence="2">Uncharacterized protein</fullName>
    </submittedName>
</protein>
<dbReference type="AlphaFoldDB" id="A0A1Y2F3W1"/>
<comment type="caution">
    <text evidence="2">The sequence shown here is derived from an EMBL/GenBank/DDBJ whole genome shotgun (WGS) entry which is preliminary data.</text>
</comment>
<feature type="transmembrane region" description="Helical" evidence="1">
    <location>
        <begin position="86"/>
        <end position="105"/>
    </location>
</feature>
<gene>
    <name evidence="2" type="ORF">BCR37DRAFT_394507</name>
</gene>